<dbReference type="Proteomes" id="UP000266841">
    <property type="component" value="Unassembled WGS sequence"/>
</dbReference>
<sequence>MGSNIIDFCGPDRKACGPVAVQLWSGCGPDRTTCGPDRNKIRTHRVSPRKARDCPSKPPPTETPTTYKPNNMAMAVDISISRARVVRLRARRLLVPLAVVAAVAAVLNFHLQLQTTSSVSVALTAEIGDTNGSNATANTSVVTSTSTSNAGGTITVCGTGPNILKYYKCTGARVIVEVDAAGLRQSDAVHAPTRPRLPRGVPCRGPFPSRVQQEGNKKDVVSRWMQKAAPDASPADISDAWYKLLSLALGTLGEGLGVEGLCVNLFDYGLDWEVP</sequence>
<accession>K0T4F0</accession>
<keyword evidence="3" id="KW-1185">Reference proteome</keyword>
<comment type="caution">
    <text evidence="2">The sequence shown here is derived from an EMBL/GenBank/DDBJ whole genome shotgun (WGS) entry which is preliminary data.</text>
</comment>
<dbReference type="EMBL" id="AGNL01006442">
    <property type="protein sequence ID" value="EJK72039.1"/>
    <property type="molecule type" value="Genomic_DNA"/>
</dbReference>
<organism evidence="2 3">
    <name type="scientific">Thalassiosira oceanica</name>
    <name type="common">Marine diatom</name>
    <dbReference type="NCBI Taxonomy" id="159749"/>
    <lineage>
        <taxon>Eukaryota</taxon>
        <taxon>Sar</taxon>
        <taxon>Stramenopiles</taxon>
        <taxon>Ochrophyta</taxon>
        <taxon>Bacillariophyta</taxon>
        <taxon>Coscinodiscophyceae</taxon>
        <taxon>Thalassiosirophycidae</taxon>
        <taxon>Thalassiosirales</taxon>
        <taxon>Thalassiosiraceae</taxon>
        <taxon>Thalassiosira</taxon>
    </lineage>
</organism>
<name>K0T4F0_THAOC</name>
<proteinExistence type="predicted"/>
<evidence type="ECO:0000313" key="2">
    <source>
        <dbReference type="EMBL" id="EJK72039.1"/>
    </source>
</evidence>
<reference evidence="2 3" key="1">
    <citation type="journal article" date="2012" name="Genome Biol.">
        <title>Genome and low-iron response of an oceanic diatom adapted to chronic iron limitation.</title>
        <authorList>
            <person name="Lommer M."/>
            <person name="Specht M."/>
            <person name="Roy A.S."/>
            <person name="Kraemer L."/>
            <person name="Andreson R."/>
            <person name="Gutowska M.A."/>
            <person name="Wolf J."/>
            <person name="Bergner S.V."/>
            <person name="Schilhabel M.B."/>
            <person name="Klostermeier U.C."/>
            <person name="Beiko R.G."/>
            <person name="Rosenstiel P."/>
            <person name="Hippler M."/>
            <person name="Laroche J."/>
        </authorList>
    </citation>
    <scope>NUCLEOTIDE SEQUENCE [LARGE SCALE GENOMIC DNA]</scope>
    <source>
        <strain evidence="2 3">CCMP1005</strain>
    </source>
</reference>
<dbReference type="AlphaFoldDB" id="K0T4F0"/>
<gene>
    <name evidence="2" type="ORF">THAOC_06469</name>
</gene>
<evidence type="ECO:0000256" key="1">
    <source>
        <dbReference type="SAM" id="MobiDB-lite"/>
    </source>
</evidence>
<feature type="region of interest" description="Disordered" evidence="1">
    <location>
        <begin position="34"/>
        <end position="69"/>
    </location>
</feature>
<evidence type="ECO:0000313" key="3">
    <source>
        <dbReference type="Proteomes" id="UP000266841"/>
    </source>
</evidence>
<protein>
    <submittedName>
        <fullName evidence="2">Uncharacterized protein</fullName>
    </submittedName>
</protein>